<protein>
    <recommendedName>
        <fullName evidence="12">Oligopeptide transporter</fullName>
    </recommendedName>
</protein>
<dbReference type="NCBIfam" id="TIGR00728">
    <property type="entry name" value="OPT_sfam"/>
    <property type="match status" value="1"/>
</dbReference>
<dbReference type="InterPro" id="IPR004648">
    <property type="entry name" value="Oligpept_transpt"/>
</dbReference>
<comment type="subcellular location">
    <subcellularLocation>
        <location evidence="1">Membrane</location>
        <topology evidence="1">Multi-pass membrane protein</topology>
    </subcellularLocation>
</comment>
<comment type="similarity">
    <text evidence="2">Belongs to the oligopeptide OPT transporter family.</text>
</comment>
<feature type="transmembrane region" description="Helical" evidence="9">
    <location>
        <begin position="472"/>
        <end position="490"/>
    </location>
</feature>
<feature type="transmembrane region" description="Helical" evidence="9">
    <location>
        <begin position="273"/>
        <end position="291"/>
    </location>
</feature>
<keyword evidence="6" id="KW-0653">Protein transport</keyword>
<keyword evidence="7 9" id="KW-1133">Transmembrane helix</keyword>
<feature type="transmembrane region" description="Helical" evidence="9">
    <location>
        <begin position="417"/>
        <end position="438"/>
    </location>
</feature>
<feature type="transmembrane region" description="Helical" evidence="9">
    <location>
        <begin position="123"/>
        <end position="142"/>
    </location>
</feature>
<proteinExistence type="inferred from homology"/>
<evidence type="ECO:0000256" key="7">
    <source>
        <dbReference type="ARBA" id="ARBA00022989"/>
    </source>
</evidence>
<evidence type="ECO:0000313" key="10">
    <source>
        <dbReference type="EMBL" id="KAG0259960.1"/>
    </source>
</evidence>
<evidence type="ECO:0000256" key="5">
    <source>
        <dbReference type="ARBA" id="ARBA00022856"/>
    </source>
</evidence>
<dbReference type="Pfam" id="PF03169">
    <property type="entry name" value="OPT"/>
    <property type="match status" value="1"/>
</dbReference>
<feature type="transmembrane region" description="Helical" evidence="9">
    <location>
        <begin position="342"/>
        <end position="365"/>
    </location>
</feature>
<evidence type="ECO:0000256" key="1">
    <source>
        <dbReference type="ARBA" id="ARBA00004141"/>
    </source>
</evidence>
<feature type="transmembrane region" description="Helical" evidence="9">
    <location>
        <begin position="177"/>
        <end position="197"/>
    </location>
</feature>
<evidence type="ECO:0008006" key="12">
    <source>
        <dbReference type="Google" id="ProtNLM"/>
    </source>
</evidence>
<name>A0A9P6Q3N6_9FUNG</name>
<evidence type="ECO:0000313" key="11">
    <source>
        <dbReference type="Proteomes" id="UP000726737"/>
    </source>
</evidence>
<feature type="transmembrane region" description="Helical" evidence="9">
    <location>
        <begin position="581"/>
        <end position="602"/>
    </location>
</feature>
<dbReference type="OrthoDB" id="9986677at2759"/>
<dbReference type="GO" id="GO:0035673">
    <property type="term" value="F:oligopeptide transmembrane transporter activity"/>
    <property type="evidence" value="ECO:0007669"/>
    <property type="project" value="InterPro"/>
</dbReference>
<dbReference type="Proteomes" id="UP000726737">
    <property type="component" value="Unassembled WGS sequence"/>
</dbReference>
<evidence type="ECO:0000256" key="8">
    <source>
        <dbReference type="ARBA" id="ARBA00023136"/>
    </source>
</evidence>
<evidence type="ECO:0000256" key="9">
    <source>
        <dbReference type="SAM" id="Phobius"/>
    </source>
</evidence>
<keyword evidence="8 9" id="KW-0472">Membrane</keyword>
<keyword evidence="3" id="KW-0813">Transport</keyword>
<evidence type="ECO:0000256" key="3">
    <source>
        <dbReference type="ARBA" id="ARBA00022448"/>
    </source>
</evidence>
<reference evidence="10" key="1">
    <citation type="journal article" date="2020" name="Fungal Divers.">
        <title>Resolving the Mortierellaceae phylogeny through synthesis of multi-gene phylogenetics and phylogenomics.</title>
        <authorList>
            <person name="Vandepol N."/>
            <person name="Liber J."/>
            <person name="Desiro A."/>
            <person name="Na H."/>
            <person name="Kennedy M."/>
            <person name="Barry K."/>
            <person name="Grigoriev I.V."/>
            <person name="Miller A.N."/>
            <person name="O'Donnell K."/>
            <person name="Stajich J.E."/>
            <person name="Bonito G."/>
        </authorList>
    </citation>
    <scope>NUCLEOTIDE SEQUENCE</scope>
    <source>
        <strain evidence="10">KOD948</strain>
    </source>
</reference>
<feature type="transmembrane region" description="Helical" evidence="9">
    <location>
        <begin position="209"/>
        <end position="230"/>
    </location>
</feature>
<gene>
    <name evidence="10" type="ORF">BG011_002236</name>
</gene>
<evidence type="ECO:0000256" key="6">
    <source>
        <dbReference type="ARBA" id="ARBA00022927"/>
    </source>
</evidence>
<comment type="caution">
    <text evidence="10">The sequence shown here is derived from an EMBL/GenBank/DDBJ whole genome shotgun (WGS) entry which is preliminary data.</text>
</comment>
<keyword evidence="11" id="KW-1185">Reference proteome</keyword>
<accession>A0A9P6Q3N6</accession>
<organism evidence="10 11">
    <name type="scientific">Mortierella polycephala</name>
    <dbReference type="NCBI Taxonomy" id="41804"/>
    <lineage>
        <taxon>Eukaryota</taxon>
        <taxon>Fungi</taxon>
        <taxon>Fungi incertae sedis</taxon>
        <taxon>Mucoromycota</taxon>
        <taxon>Mortierellomycotina</taxon>
        <taxon>Mortierellomycetes</taxon>
        <taxon>Mortierellales</taxon>
        <taxon>Mortierellaceae</taxon>
        <taxon>Mortierella</taxon>
    </lineage>
</organism>
<dbReference type="AlphaFoldDB" id="A0A9P6Q3N6"/>
<feature type="transmembrane region" description="Helical" evidence="9">
    <location>
        <begin position="497"/>
        <end position="517"/>
    </location>
</feature>
<evidence type="ECO:0000256" key="2">
    <source>
        <dbReference type="ARBA" id="ARBA00008807"/>
    </source>
</evidence>
<dbReference type="GO" id="GO:0015031">
    <property type="term" value="P:protein transport"/>
    <property type="evidence" value="ECO:0007669"/>
    <property type="project" value="UniProtKB-KW"/>
</dbReference>
<evidence type="ECO:0000256" key="4">
    <source>
        <dbReference type="ARBA" id="ARBA00022692"/>
    </source>
</evidence>
<feature type="transmembrane region" description="Helical" evidence="9">
    <location>
        <begin position="726"/>
        <end position="748"/>
    </location>
</feature>
<keyword evidence="4 9" id="KW-0812">Transmembrane</keyword>
<sequence>MDVELTQFDSRSALPTQTAARASATLAFTSSSQSDLDSSLPYLASAAQRHDEKRLAPQIGRRHPFGSTENKTDTIVEEVRVTVSRKDDTSMPSNTFRMWFLGLVFTAAVAFCNQFFYMQRNQVVVGPMIVALISLPLGHFLARILPTHRIRIPLFPGSQRYFSFTLNPGPFSIKEHVLIGVMAACSTNTAFAINVIVMEGAFYNNRKPFMADVLLVLTTQMTGFALAGACKRILVWPLKMVWPTTLVEASFFWGLHKHKDDAEDAGRMSKMKYFCLVFLGSFIWYWFPGYLYPTLGTISWICWIKPDNLILSQLTGSTGLGLGTISLDWSFTHYIQPLVTPWFSQVNTLIGFLLMAYVLVPLTYYTNFMDAKAYPIASAGLYDDMGNYYNIPDIMNEDRTLNEEIYNKLGPPRVSSFYYLAFLLGFAAVSSTIVHAILYHGKDIFTRLKSSVMEREDVHMRLMRAYPEVPDLWYQGLFVITVVLSFITCIHYDYMPWWALIFALFIGTATFVPIALVKAVTNQQPVFNQTTEYIMGLIRPGSPIANATFQTYSYNTSFQAMTVTAGLKLGHYMKIPPHTMFFAQLVATIVGSMVNLGTVTWLMNTRPDICHKDQFYCVPARTFYHSNALWGVIGPSQVFNTIQDLWLDPVQRGLVMGALLPIPFWAASRRFPNVTWLRHVHWPALLSATSRMPPALPYMYANGLLIGFIFAYVLRKYQFRWWSRYNYLTSAALDAGVAVAGIAVYIFAGYKDGGAVEWWAEAVKNADHCPLAEKNYSGYSAR</sequence>
<dbReference type="NCBIfam" id="TIGR00727">
    <property type="entry name" value="ISP4_OPT"/>
    <property type="match status" value="1"/>
</dbReference>
<dbReference type="EMBL" id="JAAAJA010000169">
    <property type="protein sequence ID" value="KAG0259960.1"/>
    <property type="molecule type" value="Genomic_DNA"/>
</dbReference>
<dbReference type="InterPro" id="IPR004813">
    <property type="entry name" value="OPT"/>
</dbReference>
<keyword evidence="5" id="KW-0571">Peptide transport</keyword>
<feature type="transmembrane region" description="Helical" evidence="9">
    <location>
        <begin position="695"/>
        <end position="714"/>
    </location>
</feature>
<dbReference type="GO" id="GO:0016020">
    <property type="term" value="C:membrane"/>
    <property type="evidence" value="ECO:0007669"/>
    <property type="project" value="UniProtKB-SubCell"/>
</dbReference>
<feature type="transmembrane region" description="Helical" evidence="9">
    <location>
        <begin position="98"/>
        <end position="117"/>
    </location>
</feature>
<dbReference type="PANTHER" id="PTHR22601">
    <property type="entry name" value="ISP4 LIKE PROTEIN"/>
    <property type="match status" value="1"/>
</dbReference>